<evidence type="ECO:0000256" key="1">
    <source>
        <dbReference type="ARBA" id="ARBA00005964"/>
    </source>
</evidence>
<proteinExistence type="inferred from homology"/>
<sequence>MCFLQLFFCISLHQEHVPIELKTNLGKIRGTESIFLHRRVRSFLGVPFAEPPVGSNRFKPPKPIAKWSHTVDAVKLPPACYQGKDSFNGSTTFWGIAMWNANTEVKEDCLYMNIWVPAEANNLTVMVWLFGGGFYSGSASLQLYDGKALSLLTNSVIININYRVGPFGYLYFNHEDAPGNIGMLDQQLALRWIKENIESFGGNPTQITLFGESAGAASIVAHMIAPGSRDLFRNGILQSGSLDNKWSLESPKRALEKSHKLAKSLNCWKDQLQDTINCLRELPPSKLIGNMWSNLEFLEFPFVIVSKDRNFFKNYDALVALREGNFNKNINIMIGINHDEGNFWNIFNLAEYFNRKEQPHLNREDFLKCVQTAFHAHANIVQNAAAFIYLDQQCEYGDNKVEFFANQVEIEIILVKMD</sequence>
<dbReference type="InterPro" id="IPR019826">
    <property type="entry name" value="Carboxylesterase_B_AS"/>
</dbReference>
<reference evidence="10" key="1">
    <citation type="submission" date="2017-02" db="UniProtKB">
        <authorList>
            <consortium name="WormBaseParasite"/>
        </authorList>
    </citation>
    <scope>IDENTIFICATION</scope>
</reference>
<reference evidence="7 9" key="2">
    <citation type="submission" date="2018-11" db="EMBL/GenBank/DDBJ databases">
        <authorList>
            <consortium name="Pathogen Informatics"/>
        </authorList>
    </citation>
    <scope>NUCLEOTIDE SEQUENCE [LARGE SCALE GENOMIC DNA]</scope>
</reference>
<evidence type="ECO:0000313" key="8">
    <source>
        <dbReference type="Proteomes" id="UP000038040"/>
    </source>
</evidence>
<dbReference type="Pfam" id="PF00135">
    <property type="entry name" value="COesterase"/>
    <property type="match status" value="1"/>
</dbReference>
<keyword evidence="9" id="KW-1185">Reference proteome</keyword>
<evidence type="ECO:0000313" key="7">
    <source>
        <dbReference type="EMBL" id="VDN59486.1"/>
    </source>
</evidence>
<dbReference type="SUPFAM" id="SSF53474">
    <property type="entry name" value="alpha/beta-Hydrolases"/>
    <property type="match status" value="1"/>
</dbReference>
<dbReference type="EC" id="3.1.1.-" evidence="5"/>
<organism evidence="8 10">
    <name type="scientific">Dracunculus medinensis</name>
    <name type="common">Guinea worm</name>
    <dbReference type="NCBI Taxonomy" id="318479"/>
    <lineage>
        <taxon>Eukaryota</taxon>
        <taxon>Metazoa</taxon>
        <taxon>Ecdysozoa</taxon>
        <taxon>Nematoda</taxon>
        <taxon>Chromadorea</taxon>
        <taxon>Rhabditida</taxon>
        <taxon>Spirurina</taxon>
        <taxon>Dracunculoidea</taxon>
        <taxon>Dracunculidae</taxon>
        <taxon>Dracunculus</taxon>
    </lineage>
</organism>
<accession>A0A0N4UFF4</accession>
<dbReference type="GO" id="GO:0005886">
    <property type="term" value="C:plasma membrane"/>
    <property type="evidence" value="ECO:0007669"/>
    <property type="project" value="TreeGrafter"/>
</dbReference>
<dbReference type="PANTHER" id="PTHR43918:SF4">
    <property type="entry name" value="CARBOXYLIC ESTER HYDROLASE"/>
    <property type="match status" value="1"/>
</dbReference>
<dbReference type="InterPro" id="IPR000997">
    <property type="entry name" value="Cholinesterase"/>
</dbReference>
<dbReference type="EMBL" id="UYYG01001182">
    <property type="protein sequence ID" value="VDN59486.1"/>
    <property type="molecule type" value="Genomic_DNA"/>
</dbReference>
<dbReference type="GO" id="GO:0006581">
    <property type="term" value="P:acetylcholine catabolic process"/>
    <property type="evidence" value="ECO:0007669"/>
    <property type="project" value="TreeGrafter"/>
</dbReference>
<dbReference type="PANTHER" id="PTHR43918">
    <property type="entry name" value="ACETYLCHOLINESTERASE"/>
    <property type="match status" value="1"/>
</dbReference>
<evidence type="ECO:0000313" key="10">
    <source>
        <dbReference type="WBParaSite" id="DME_0000616301-mRNA-1"/>
    </source>
</evidence>
<dbReference type="Proteomes" id="UP000274756">
    <property type="component" value="Unassembled WGS sequence"/>
</dbReference>
<keyword evidence="4" id="KW-1015">Disulfide bond</keyword>
<dbReference type="Proteomes" id="UP000038040">
    <property type="component" value="Unplaced"/>
</dbReference>
<dbReference type="InterPro" id="IPR029058">
    <property type="entry name" value="AB_hydrolase_fold"/>
</dbReference>
<dbReference type="WBParaSite" id="DME_0000616301-mRNA-1">
    <property type="protein sequence ID" value="DME_0000616301-mRNA-1"/>
    <property type="gene ID" value="DME_0000616301"/>
</dbReference>
<evidence type="ECO:0000256" key="4">
    <source>
        <dbReference type="ARBA" id="ARBA00023157"/>
    </source>
</evidence>
<dbReference type="OrthoDB" id="19653at2759"/>
<dbReference type="STRING" id="318479.A0A0N4UFF4"/>
<keyword evidence="2" id="KW-0719">Serine esterase</keyword>
<dbReference type="InterPro" id="IPR050654">
    <property type="entry name" value="AChE-related_enzymes"/>
</dbReference>
<dbReference type="PROSITE" id="PS00122">
    <property type="entry name" value="CARBOXYLESTERASE_B_1"/>
    <property type="match status" value="1"/>
</dbReference>
<evidence type="ECO:0000256" key="3">
    <source>
        <dbReference type="ARBA" id="ARBA00022801"/>
    </source>
</evidence>
<dbReference type="PRINTS" id="PR00878">
    <property type="entry name" value="CHOLNESTRASE"/>
</dbReference>
<evidence type="ECO:0000313" key="9">
    <source>
        <dbReference type="Proteomes" id="UP000274756"/>
    </source>
</evidence>
<gene>
    <name evidence="7" type="ORF">DME_LOCUS9459</name>
</gene>
<evidence type="ECO:0000256" key="2">
    <source>
        <dbReference type="ARBA" id="ARBA00022487"/>
    </source>
</evidence>
<dbReference type="InterPro" id="IPR002018">
    <property type="entry name" value="CarbesteraseB"/>
</dbReference>
<feature type="domain" description="Carboxylesterase type B" evidence="6">
    <location>
        <begin position="20"/>
        <end position="390"/>
    </location>
</feature>
<dbReference type="Gene3D" id="3.40.50.1820">
    <property type="entry name" value="alpha/beta hydrolase"/>
    <property type="match status" value="1"/>
</dbReference>
<dbReference type="AlphaFoldDB" id="A0A0N4UFF4"/>
<keyword evidence="3 5" id="KW-0378">Hydrolase</keyword>
<evidence type="ECO:0000259" key="6">
    <source>
        <dbReference type="Pfam" id="PF00135"/>
    </source>
</evidence>
<dbReference type="GO" id="GO:0003990">
    <property type="term" value="F:acetylcholinesterase activity"/>
    <property type="evidence" value="ECO:0007669"/>
    <property type="project" value="TreeGrafter"/>
</dbReference>
<dbReference type="GO" id="GO:0019695">
    <property type="term" value="P:choline metabolic process"/>
    <property type="evidence" value="ECO:0007669"/>
    <property type="project" value="TreeGrafter"/>
</dbReference>
<dbReference type="GO" id="GO:0005615">
    <property type="term" value="C:extracellular space"/>
    <property type="evidence" value="ECO:0007669"/>
    <property type="project" value="TreeGrafter"/>
</dbReference>
<comment type="similarity">
    <text evidence="1 5">Belongs to the type-B carboxylesterase/lipase family.</text>
</comment>
<name>A0A0N4UFF4_DRAME</name>
<evidence type="ECO:0000256" key="5">
    <source>
        <dbReference type="RuleBase" id="RU361235"/>
    </source>
</evidence>
<protein>
    <recommendedName>
        <fullName evidence="5">Carboxylic ester hydrolase</fullName>
        <ecNumber evidence="5">3.1.1.-</ecNumber>
    </recommendedName>
</protein>